<accession>A0A1Y6G892</accession>
<dbReference type="EMBL" id="FXWK01000002">
    <property type="protein sequence ID" value="SMQ85553.1"/>
    <property type="molecule type" value="Genomic_DNA"/>
</dbReference>
<organism evidence="1 2">
    <name type="scientific">Devosia lucknowensis</name>
    <dbReference type="NCBI Taxonomy" id="1096929"/>
    <lineage>
        <taxon>Bacteria</taxon>
        <taxon>Pseudomonadati</taxon>
        <taxon>Pseudomonadota</taxon>
        <taxon>Alphaproteobacteria</taxon>
        <taxon>Hyphomicrobiales</taxon>
        <taxon>Devosiaceae</taxon>
        <taxon>Devosia</taxon>
    </lineage>
</organism>
<proteinExistence type="predicted"/>
<dbReference type="Proteomes" id="UP000194474">
    <property type="component" value="Unassembled WGS sequence"/>
</dbReference>
<reference evidence="2" key="1">
    <citation type="submission" date="2017-04" db="EMBL/GenBank/DDBJ databases">
        <authorList>
            <person name="Varghese N."/>
            <person name="Submissions S."/>
        </authorList>
    </citation>
    <scope>NUCLEOTIDE SEQUENCE [LARGE SCALE GENOMIC DNA]</scope>
</reference>
<evidence type="ECO:0000313" key="2">
    <source>
        <dbReference type="Proteomes" id="UP000194474"/>
    </source>
</evidence>
<dbReference type="AlphaFoldDB" id="A0A1Y6G892"/>
<gene>
    <name evidence="1" type="ORF">SAMN06295905_2838</name>
</gene>
<sequence>MLLQKGTPADDVTGTGTAIRVIHPPLSEHADLRQPLTPGERQVLDLFIRYLPPAWEIYVQPHLNGLRPDFVLLHHRP</sequence>
<evidence type="ECO:0000313" key="1">
    <source>
        <dbReference type="EMBL" id="SMQ85553.1"/>
    </source>
</evidence>
<keyword evidence="2" id="KW-1185">Reference proteome</keyword>
<protein>
    <submittedName>
        <fullName evidence="1">Uncharacterized protein</fullName>
    </submittedName>
</protein>
<name>A0A1Y6G892_9HYPH</name>